<keyword evidence="3" id="KW-0547">Nucleotide-binding</keyword>
<proteinExistence type="inferred from homology"/>
<dbReference type="GO" id="GO:0005524">
    <property type="term" value="F:ATP binding"/>
    <property type="evidence" value="ECO:0007669"/>
    <property type="project" value="UniProtKB-KW"/>
</dbReference>
<keyword evidence="2" id="KW-0813">Transport</keyword>
<reference evidence="7" key="1">
    <citation type="journal article" date="2019" name="Int. J. Syst. Evol. Microbiol.">
        <title>The Global Catalogue of Microorganisms (GCM) 10K type strain sequencing project: providing services to taxonomists for standard genome sequencing and annotation.</title>
        <authorList>
            <consortium name="The Broad Institute Genomics Platform"/>
            <consortium name="The Broad Institute Genome Sequencing Center for Infectious Disease"/>
            <person name="Wu L."/>
            <person name="Ma J."/>
        </authorList>
    </citation>
    <scope>NUCLEOTIDE SEQUENCE [LARGE SCALE GENOMIC DNA]</scope>
    <source>
        <strain evidence="7">CGMCC 1.16444</strain>
    </source>
</reference>
<dbReference type="PANTHER" id="PTHR42788:SF13">
    <property type="entry name" value="ALIPHATIC SULFONATES IMPORT ATP-BINDING PROTEIN SSUB"/>
    <property type="match status" value="1"/>
</dbReference>
<dbReference type="Proteomes" id="UP001595796">
    <property type="component" value="Unassembled WGS sequence"/>
</dbReference>
<accession>A0ABV9YYY0</accession>
<dbReference type="Gene3D" id="3.40.50.300">
    <property type="entry name" value="P-loop containing nucleotide triphosphate hydrolases"/>
    <property type="match status" value="1"/>
</dbReference>
<dbReference type="PANTHER" id="PTHR42788">
    <property type="entry name" value="TAURINE IMPORT ATP-BINDING PROTEIN-RELATED"/>
    <property type="match status" value="1"/>
</dbReference>
<evidence type="ECO:0000256" key="1">
    <source>
        <dbReference type="ARBA" id="ARBA00005417"/>
    </source>
</evidence>
<dbReference type="InterPro" id="IPR027417">
    <property type="entry name" value="P-loop_NTPase"/>
</dbReference>
<sequence>MALDLAQLPKTEAQDSRHRALIQGSHLTKIYATSTGPLVALDDVSFDIREGEFVSLVGPSGCGKSTLLSLLGGLEERSEGTLTLNGQDLDRPRPDIGFMLQTAVLFPWRSVMENIRLPGAILGLDRKAQAERCQELLELVGLAGFGDRYPNELSGGMRQRVALARLLAHDPDVLLMDEPFGALDEFTRETMNLELLRIWSATGKTVVFVTHNIGEAVFLSDRVFVMTPRPGRLAGVVEIDLPRPRQTEMMREPRYSELVFDIRHMLGVD</sequence>
<organism evidence="6 7">
    <name type="scientific">Flaviflagellibacter deserti</name>
    <dbReference type="NCBI Taxonomy" id="2267266"/>
    <lineage>
        <taxon>Bacteria</taxon>
        <taxon>Pseudomonadati</taxon>
        <taxon>Pseudomonadota</taxon>
        <taxon>Alphaproteobacteria</taxon>
        <taxon>Hyphomicrobiales</taxon>
        <taxon>Flaviflagellibacter</taxon>
    </lineage>
</organism>
<dbReference type="CDD" id="cd03293">
    <property type="entry name" value="ABC_NrtD_SsuB_transporters"/>
    <property type="match status" value="1"/>
</dbReference>
<dbReference type="InterPro" id="IPR050166">
    <property type="entry name" value="ABC_transporter_ATP-bind"/>
</dbReference>
<keyword evidence="7" id="KW-1185">Reference proteome</keyword>
<evidence type="ECO:0000256" key="2">
    <source>
        <dbReference type="ARBA" id="ARBA00022448"/>
    </source>
</evidence>
<evidence type="ECO:0000256" key="4">
    <source>
        <dbReference type="ARBA" id="ARBA00022840"/>
    </source>
</evidence>
<evidence type="ECO:0000256" key="3">
    <source>
        <dbReference type="ARBA" id="ARBA00022741"/>
    </source>
</evidence>
<dbReference type="InterPro" id="IPR003593">
    <property type="entry name" value="AAA+_ATPase"/>
</dbReference>
<name>A0ABV9YYY0_9HYPH</name>
<evidence type="ECO:0000259" key="5">
    <source>
        <dbReference type="PROSITE" id="PS50893"/>
    </source>
</evidence>
<comment type="caution">
    <text evidence="6">The sequence shown here is derived from an EMBL/GenBank/DDBJ whole genome shotgun (WGS) entry which is preliminary data.</text>
</comment>
<dbReference type="EMBL" id="JBHSJF010000005">
    <property type="protein sequence ID" value="MFC5067404.1"/>
    <property type="molecule type" value="Genomic_DNA"/>
</dbReference>
<dbReference type="InterPro" id="IPR003439">
    <property type="entry name" value="ABC_transporter-like_ATP-bd"/>
</dbReference>
<dbReference type="RefSeq" id="WP_114958442.1">
    <property type="nucleotide sequence ID" value="NZ_JBHSJF010000005.1"/>
</dbReference>
<dbReference type="InterPro" id="IPR017871">
    <property type="entry name" value="ABC_transporter-like_CS"/>
</dbReference>
<dbReference type="Pfam" id="PF00005">
    <property type="entry name" value="ABC_tran"/>
    <property type="match status" value="1"/>
</dbReference>
<comment type="similarity">
    <text evidence="1">Belongs to the ABC transporter superfamily.</text>
</comment>
<dbReference type="PROSITE" id="PS50893">
    <property type="entry name" value="ABC_TRANSPORTER_2"/>
    <property type="match status" value="1"/>
</dbReference>
<evidence type="ECO:0000313" key="6">
    <source>
        <dbReference type="EMBL" id="MFC5067404.1"/>
    </source>
</evidence>
<dbReference type="PROSITE" id="PS00211">
    <property type="entry name" value="ABC_TRANSPORTER_1"/>
    <property type="match status" value="1"/>
</dbReference>
<keyword evidence="4 6" id="KW-0067">ATP-binding</keyword>
<evidence type="ECO:0000313" key="7">
    <source>
        <dbReference type="Proteomes" id="UP001595796"/>
    </source>
</evidence>
<dbReference type="SMART" id="SM00382">
    <property type="entry name" value="AAA"/>
    <property type="match status" value="1"/>
</dbReference>
<feature type="domain" description="ABC transporter" evidence="5">
    <location>
        <begin position="22"/>
        <end position="253"/>
    </location>
</feature>
<protein>
    <submittedName>
        <fullName evidence="6">ABC transporter ATP-binding protein</fullName>
    </submittedName>
</protein>
<dbReference type="SUPFAM" id="SSF52540">
    <property type="entry name" value="P-loop containing nucleoside triphosphate hydrolases"/>
    <property type="match status" value="1"/>
</dbReference>
<gene>
    <name evidence="6" type="ORF">ACFPFW_05175</name>
</gene>